<name>A0A5J5GM51_9RHOB</name>
<comment type="subcellular location">
    <subcellularLocation>
        <location evidence="1 8">Cell membrane</location>
        <topology evidence="1 8">Multi-pass membrane protein</topology>
    </subcellularLocation>
</comment>
<evidence type="ECO:0000256" key="3">
    <source>
        <dbReference type="ARBA" id="ARBA00022448"/>
    </source>
</evidence>
<feature type="transmembrane region" description="Helical" evidence="8">
    <location>
        <begin position="166"/>
        <end position="188"/>
    </location>
</feature>
<evidence type="ECO:0000256" key="4">
    <source>
        <dbReference type="ARBA" id="ARBA00022475"/>
    </source>
</evidence>
<feature type="transmembrane region" description="Helical" evidence="8">
    <location>
        <begin position="6"/>
        <end position="33"/>
    </location>
</feature>
<organism evidence="9 10">
    <name type="scientific">Histidinibacterium aquaticum</name>
    <dbReference type="NCBI Taxonomy" id="2613962"/>
    <lineage>
        <taxon>Bacteria</taxon>
        <taxon>Pseudomonadati</taxon>
        <taxon>Pseudomonadota</taxon>
        <taxon>Alphaproteobacteria</taxon>
        <taxon>Rhodobacterales</taxon>
        <taxon>Paracoccaceae</taxon>
        <taxon>Histidinibacterium</taxon>
    </lineage>
</organism>
<feature type="transmembrane region" description="Helical" evidence="8">
    <location>
        <begin position="45"/>
        <end position="67"/>
    </location>
</feature>
<keyword evidence="6 8" id="KW-1133">Transmembrane helix</keyword>
<evidence type="ECO:0000256" key="6">
    <source>
        <dbReference type="ARBA" id="ARBA00022989"/>
    </source>
</evidence>
<dbReference type="InterPro" id="IPR052017">
    <property type="entry name" value="TSUP"/>
</dbReference>
<dbReference type="InterPro" id="IPR002781">
    <property type="entry name" value="TM_pro_TauE-like"/>
</dbReference>
<comment type="caution">
    <text evidence="9">The sequence shown here is derived from an EMBL/GenBank/DDBJ whole genome shotgun (WGS) entry which is preliminary data.</text>
</comment>
<dbReference type="PANTHER" id="PTHR30269">
    <property type="entry name" value="TRANSMEMBRANE PROTEIN YFCA"/>
    <property type="match status" value="1"/>
</dbReference>
<proteinExistence type="inferred from homology"/>
<evidence type="ECO:0000256" key="2">
    <source>
        <dbReference type="ARBA" id="ARBA00009142"/>
    </source>
</evidence>
<feature type="transmembrane region" description="Helical" evidence="8">
    <location>
        <begin position="73"/>
        <end position="91"/>
    </location>
</feature>
<keyword evidence="3" id="KW-0813">Transport</keyword>
<keyword evidence="10" id="KW-1185">Reference proteome</keyword>
<evidence type="ECO:0000313" key="10">
    <source>
        <dbReference type="Proteomes" id="UP000326554"/>
    </source>
</evidence>
<keyword evidence="5 8" id="KW-0812">Transmembrane</keyword>
<evidence type="ECO:0000256" key="7">
    <source>
        <dbReference type="ARBA" id="ARBA00023136"/>
    </source>
</evidence>
<evidence type="ECO:0000256" key="5">
    <source>
        <dbReference type="ARBA" id="ARBA00022692"/>
    </source>
</evidence>
<dbReference type="Pfam" id="PF01925">
    <property type="entry name" value="TauE"/>
    <property type="match status" value="1"/>
</dbReference>
<evidence type="ECO:0000313" key="9">
    <source>
        <dbReference type="EMBL" id="KAA9009240.1"/>
    </source>
</evidence>
<dbReference type="EMBL" id="VYQE01000002">
    <property type="protein sequence ID" value="KAA9009240.1"/>
    <property type="molecule type" value="Genomic_DNA"/>
</dbReference>
<feature type="transmembrane region" description="Helical" evidence="8">
    <location>
        <begin position="136"/>
        <end position="159"/>
    </location>
</feature>
<comment type="similarity">
    <text evidence="2 8">Belongs to the 4-toluene sulfonate uptake permease (TSUP) (TC 2.A.102) family.</text>
</comment>
<gene>
    <name evidence="9" type="ORF">F3S47_08280</name>
</gene>
<evidence type="ECO:0000256" key="1">
    <source>
        <dbReference type="ARBA" id="ARBA00004651"/>
    </source>
</evidence>
<dbReference type="Proteomes" id="UP000326554">
    <property type="component" value="Unassembled WGS sequence"/>
</dbReference>
<keyword evidence="7 8" id="KW-0472">Membrane</keyword>
<sequence length="250" mass="26867">MDTPEFFWLAAIAAAFFVGGSKGGLPMIALLSVPTMSLVMPPMQGAALLLPVYLVSDVYGIWIYRHAYSKRNLAILIPAGALGVLAGYLLAGQIDEDAVRIVIGVVGLTFLAMRMWTRFSGTSKPKPADVPRGIFWGTISGFTSFVSHAGGPAFQLYALPQQLPKLTFAGTSTILFAAINLIKVPPYLALGLMEVRDLQTVALLSPVAILGAWVGYRITRILPERVFFLIVELALFAISVNLIRAGVMGL</sequence>
<keyword evidence="4 8" id="KW-1003">Cell membrane</keyword>
<feature type="transmembrane region" description="Helical" evidence="8">
    <location>
        <begin position="226"/>
        <end position="247"/>
    </location>
</feature>
<feature type="transmembrane region" description="Helical" evidence="8">
    <location>
        <begin position="98"/>
        <end position="116"/>
    </location>
</feature>
<accession>A0A5J5GM51</accession>
<dbReference type="AlphaFoldDB" id="A0A5J5GM51"/>
<dbReference type="RefSeq" id="WP_150444773.1">
    <property type="nucleotide sequence ID" value="NZ_VYQE01000002.1"/>
</dbReference>
<protein>
    <recommendedName>
        <fullName evidence="8">Probable membrane transporter protein</fullName>
    </recommendedName>
</protein>
<dbReference type="PANTHER" id="PTHR30269:SF37">
    <property type="entry name" value="MEMBRANE TRANSPORTER PROTEIN"/>
    <property type="match status" value="1"/>
</dbReference>
<dbReference type="GO" id="GO:0005886">
    <property type="term" value="C:plasma membrane"/>
    <property type="evidence" value="ECO:0007669"/>
    <property type="project" value="UniProtKB-SubCell"/>
</dbReference>
<reference evidence="9 10" key="1">
    <citation type="submission" date="2019-09" db="EMBL/GenBank/DDBJ databases">
        <authorList>
            <person name="Park J.-S."/>
            <person name="Choi H.-J."/>
        </authorList>
    </citation>
    <scope>NUCLEOTIDE SEQUENCE [LARGE SCALE GENOMIC DNA]</scope>
    <source>
        <strain evidence="9 10">176SS1-4</strain>
    </source>
</reference>
<evidence type="ECO:0000256" key="8">
    <source>
        <dbReference type="RuleBase" id="RU363041"/>
    </source>
</evidence>